<comment type="caution">
    <text evidence="1">The sequence shown here is derived from an EMBL/GenBank/DDBJ whole genome shotgun (WGS) entry which is preliminary data.</text>
</comment>
<reference evidence="1" key="1">
    <citation type="submission" date="2021-02" db="EMBL/GenBank/DDBJ databases">
        <authorList>
            <person name="Nowell W R."/>
        </authorList>
    </citation>
    <scope>NUCLEOTIDE SEQUENCE</scope>
</reference>
<dbReference type="Proteomes" id="UP000663823">
    <property type="component" value="Unassembled WGS sequence"/>
</dbReference>
<dbReference type="EMBL" id="CAJOAX010010231">
    <property type="protein sequence ID" value="CAF4071381.1"/>
    <property type="molecule type" value="Genomic_DNA"/>
</dbReference>
<evidence type="ECO:0000313" key="2">
    <source>
        <dbReference type="Proteomes" id="UP000663823"/>
    </source>
</evidence>
<dbReference type="AlphaFoldDB" id="A0A819SZM8"/>
<organism evidence="1 2">
    <name type="scientific">Rotaria sordida</name>
    <dbReference type="NCBI Taxonomy" id="392033"/>
    <lineage>
        <taxon>Eukaryota</taxon>
        <taxon>Metazoa</taxon>
        <taxon>Spiralia</taxon>
        <taxon>Gnathifera</taxon>
        <taxon>Rotifera</taxon>
        <taxon>Eurotatoria</taxon>
        <taxon>Bdelloidea</taxon>
        <taxon>Philodinida</taxon>
        <taxon>Philodinidae</taxon>
        <taxon>Rotaria</taxon>
    </lineage>
</organism>
<gene>
    <name evidence="1" type="ORF">OTI717_LOCUS32688</name>
</gene>
<name>A0A819SZM8_9BILA</name>
<proteinExistence type="predicted"/>
<sequence length="441" mass="50642">MKTRGAARASYTRHANSERNKIDNDKLSVSVEASPPVVYLIRYPIEGAKSEICNSSLSDENLKICEQILDVHGIHNIKYQCTECAKEFDTINSIKLHYPACNKKQNKENNLAVNDRILPPNNIQSNNSVVNIPPLQCVEYYEKSIEFIVKDKKGFTTHLRLKYSNKYEDSKKLANIRGAWNNDKDKTLVNLEVSLKSQQRDQILDRLHEEWNKLAAKSYANHRSKEAIRGRRQQPEYKAILAGLQNELKNKSSKMTDSATTLTESSPSMDTVTKSEYVIFIQNLMKEILTSHEVKSKYMKDAINAVLNSNETEDPVKLTILGIHQSIKECREKYNKSINFLSETTGLTSRKKPVRNKNRIEKANKGAYYTKLYMNNKPRRVEELIEGITPNTEPSSIHEAIRHYENIWSTYKSDTQLVDHQPDPEINNKILLSPITKVDIE</sequence>
<accession>A0A819SZM8</accession>
<evidence type="ECO:0000313" key="1">
    <source>
        <dbReference type="EMBL" id="CAF4071381.1"/>
    </source>
</evidence>
<protein>
    <submittedName>
        <fullName evidence="1">Uncharacterized protein</fullName>
    </submittedName>
</protein>